<organism evidence="1 2">
    <name type="scientific">Yinghuangia soli</name>
    <dbReference type="NCBI Taxonomy" id="2908204"/>
    <lineage>
        <taxon>Bacteria</taxon>
        <taxon>Bacillati</taxon>
        <taxon>Actinomycetota</taxon>
        <taxon>Actinomycetes</taxon>
        <taxon>Kitasatosporales</taxon>
        <taxon>Streptomycetaceae</taxon>
        <taxon>Yinghuangia</taxon>
    </lineage>
</organism>
<dbReference type="RefSeq" id="WP_235052524.1">
    <property type="nucleotide sequence ID" value="NZ_JAKFHA010000006.1"/>
</dbReference>
<keyword evidence="2" id="KW-1185">Reference proteome</keyword>
<evidence type="ECO:0000313" key="1">
    <source>
        <dbReference type="EMBL" id="MCF2528365.1"/>
    </source>
</evidence>
<dbReference type="EMBL" id="JAKFHA010000006">
    <property type="protein sequence ID" value="MCF2528365.1"/>
    <property type="molecule type" value="Genomic_DNA"/>
</dbReference>
<reference evidence="1" key="1">
    <citation type="submission" date="2022-01" db="EMBL/GenBank/DDBJ databases">
        <title>Genome-Based Taxonomic Classification of the Phylum Actinobacteria.</title>
        <authorList>
            <person name="Gao Y."/>
        </authorList>
    </citation>
    <scope>NUCLEOTIDE SEQUENCE</scope>
    <source>
        <strain evidence="1">KLBMP 8922</strain>
    </source>
</reference>
<accession>A0AA41PZT8</accession>
<sequence>MNPHLLLFESAPEALRGHILPRLGQDARNSLLGGPGTLDAATCAFVITQGSTADRVALACNRSASPEVLFDLAGIPDPDVAAALYERWESPREVVLRVIPAVPRSVLMPELSAFQRQIRYKTENRDMLLAESGDPELIAYAMRNARSMVQPDALVLGILGMLRASGPDAVTALLADVQVPDEEYVRWFPEAIRTALADPTDEAAVERAAARIPDTASVLSALRSTGGSWTSREALFAPRAPIDWGVVVEAHREKPFSAEELEALGLELGCPDSLRRPYQESIPAKDANVRRQVIRELHESGGDFRLNALPRARLQGYWTAAAGPDRPPAAALLARAAPAYPALELFQDVLDEDAEEVRRALAALAGPRLGDDVDSWVIALSLLQDFAGTTTELFDTAAAVAVPDRTRG</sequence>
<protein>
    <submittedName>
        <fullName evidence="1">Uncharacterized protein</fullName>
    </submittedName>
</protein>
<gene>
    <name evidence="1" type="ORF">LZ495_14210</name>
</gene>
<comment type="caution">
    <text evidence="1">The sequence shown here is derived from an EMBL/GenBank/DDBJ whole genome shotgun (WGS) entry which is preliminary data.</text>
</comment>
<proteinExistence type="predicted"/>
<name>A0AA41PZT8_9ACTN</name>
<dbReference type="Proteomes" id="UP001165378">
    <property type="component" value="Unassembled WGS sequence"/>
</dbReference>
<dbReference type="AlphaFoldDB" id="A0AA41PZT8"/>
<evidence type="ECO:0000313" key="2">
    <source>
        <dbReference type="Proteomes" id="UP001165378"/>
    </source>
</evidence>